<keyword evidence="3" id="KW-1185">Reference proteome</keyword>
<evidence type="ECO:0000256" key="1">
    <source>
        <dbReference type="SAM" id="SignalP"/>
    </source>
</evidence>
<dbReference type="OrthoDB" id="7330171at2759"/>
<feature type="signal peptide" evidence="1">
    <location>
        <begin position="1"/>
        <end position="25"/>
    </location>
</feature>
<protein>
    <submittedName>
        <fullName evidence="2">Uncharacterized protein</fullName>
    </submittedName>
</protein>
<dbReference type="Proteomes" id="UP001154114">
    <property type="component" value="Chromosome 8"/>
</dbReference>
<evidence type="ECO:0000313" key="2">
    <source>
        <dbReference type="EMBL" id="CAH0627424.1"/>
    </source>
</evidence>
<evidence type="ECO:0000313" key="3">
    <source>
        <dbReference type="Proteomes" id="UP001154114"/>
    </source>
</evidence>
<feature type="chain" id="PRO_5040374958" evidence="1">
    <location>
        <begin position="26"/>
        <end position="208"/>
    </location>
</feature>
<name>A0A9P0C7C5_CHRIL</name>
<sequence length="208" mass="23068">MKNSVRMSYKVVVVLYLQMAAIVSAPVQMQVMPMQYGMQTQMPQLPQLPQLPFLRNMVPNMQVPSAYPQQPLMFLLPNAAPKPEADTRYANLNEPENNSLKVNTGHIDEGKDAVVVDAIPKGTEPETRNAVVYLPDEGRFSIGQIISYIPFLPIEINVPDTISWITSLLTGGWFRPQNPPVGVGNVKRLPNTPLPVIVVPYPAPMPQV</sequence>
<dbReference type="EMBL" id="LR824011">
    <property type="protein sequence ID" value="CAH0627424.1"/>
    <property type="molecule type" value="Genomic_DNA"/>
</dbReference>
<gene>
    <name evidence="2" type="ORF">CINC_LOCUS12791</name>
</gene>
<dbReference type="AlphaFoldDB" id="A0A9P0C7C5"/>
<proteinExistence type="predicted"/>
<organism evidence="2 3">
    <name type="scientific">Chrysodeixis includens</name>
    <name type="common">Soybean looper</name>
    <name type="synonym">Pseudoplusia includens</name>
    <dbReference type="NCBI Taxonomy" id="689277"/>
    <lineage>
        <taxon>Eukaryota</taxon>
        <taxon>Metazoa</taxon>
        <taxon>Ecdysozoa</taxon>
        <taxon>Arthropoda</taxon>
        <taxon>Hexapoda</taxon>
        <taxon>Insecta</taxon>
        <taxon>Pterygota</taxon>
        <taxon>Neoptera</taxon>
        <taxon>Endopterygota</taxon>
        <taxon>Lepidoptera</taxon>
        <taxon>Glossata</taxon>
        <taxon>Ditrysia</taxon>
        <taxon>Noctuoidea</taxon>
        <taxon>Noctuidae</taxon>
        <taxon>Plusiinae</taxon>
        <taxon>Chrysodeixis</taxon>
    </lineage>
</organism>
<keyword evidence="1" id="KW-0732">Signal</keyword>
<accession>A0A9P0C7C5</accession>
<reference evidence="2" key="1">
    <citation type="submission" date="2021-12" db="EMBL/GenBank/DDBJ databases">
        <authorList>
            <person name="King R."/>
        </authorList>
    </citation>
    <scope>NUCLEOTIDE SEQUENCE</scope>
</reference>